<dbReference type="Proteomes" id="UP001380953">
    <property type="component" value="Unassembled WGS sequence"/>
</dbReference>
<accession>A0ACC6PHK2</accession>
<keyword evidence="2" id="KW-1185">Reference proteome</keyword>
<evidence type="ECO:0000313" key="1">
    <source>
        <dbReference type="EMBL" id="MEJ8305964.1"/>
    </source>
</evidence>
<sequence>MQIVAIIQARMGSTRLPGKVMKMLGDRTVLGHVINRCKAIPLVTQVIVATTAAEEDDILCKEAELYGVSYYRGSENNVLSRYYEAAKMAKAEVVVRVTSDCPLLDPQISNSVIKHFLRSECDYASNSLSKTFPRGLDTEVFSFKVLERAYQNAELSFEKEHVTPYLYLHPELFNVEAYYNEKNQSQYRLT</sequence>
<reference evidence="1" key="1">
    <citation type="submission" date="2024-03" db="EMBL/GenBank/DDBJ databases">
        <title>Whole genome sequecning of epiphytes from Marcgravia umbellata leaves.</title>
        <authorList>
            <person name="Kumar G."/>
            <person name="Savka M.A."/>
        </authorList>
    </citation>
    <scope>NUCLEOTIDE SEQUENCE</scope>
    <source>
        <strain evidence="1">RIT_BL5</strain>
    </source>
</reference>
<gene>
    <name evidence="1" type="ORF">WKI47_18800</name>
</gene>
<proteinExistence type="predicted"/>
<protein>
    <submittedName>
        <fullName evidence="1">Glycosyltransferase family protein</fullName>
    </submittedName>
</protein>
<dbReference type="EMBL" id="JBBKAR010000047">
    <property type="protein sequence ID" value="MEJ8305964.1"/>
    <property type="molecule type" value="Genomic_DNA"/>
</dbReference>
<feature type="non-terminal residue" evidence="1">
    <location>
        <position position="190"/>
    </location>
</feature>
<name>A0ACC6PHK2_9BACL</name>
<organism evidence="1 2">
    <name type="scientific">Saccharibacillus sacchari</name>
    <dbReference type="NCBI Taxonomy" id="456493"/>
    <lineage>
        <taxon>Bacteria</taxon>
        <taxon>Bacillati</taxon>
        <taxon>Bacillota</taxon>
        <taxon>Bacilli</taxon>
        <taxon>Bacillales</taxon>
        <taxon>Paenibacillaceae</taxon>
        <taxon>Saccharibacillus</taxon>
    </lineage>
</organism>
<comment type="caution">
    <text evidence="1">The sequence shown here is derived from an EMBL/GenBank/DDBJ whole genome shotgun (WGS) entry which is preliminary data.</text>
</comment>
<evidence type="ECO:0000313" key="2">
    <source>
        <dbReference type="Proteomes" id="UP001380953"/>
    </source>
</evidence>